<proteinExistence type="predicted"/>
<evidence type="ECO:0000256" key="3">
    <source>
        <dbReference type="ARBA" id="ARBA00023004"/>
    </source>
</evidence>
<reference evidence="8" key="1">
    <citation type="submission" date="2022-06" db="EMBL/GenBank/DDBJ databases">
        <title>Vallitalea longa sp. nov., an anaerobic bacterium isolated from marine sediment.</title>
        <authorList>
            <person name="Hirano S."/>
            <person name="Terahara T."/>
            <person name="Mori K."/>
            <person name="Hamada M."/>
            <person name="Matsumoto R."/>
            <person name="Kobayashi T."/>
        </authorList>
    </citation>
    <scope>NUCLEOTIDE SEQUENCE</scope>
    <source>
        <strain evidence="8">SH18-1</strain>
    </source>
</reference>
<protein>
    <submittedName>
        <fullName evidence="8">2-hydroxyglutaryl-CoA dehydratase</fullName>
    </submittedName>
</protein>
<dbReference type="InterPro" id="IPR018709">
    <property type="entry name" value="CoA_activase_DUF2229"/>
</dbReference>
<dbReference type="InterPro" id="IPR051805">
    <property type="entry name" value="Dehydratase_Activator_Redct"/>
</dbReference>
<evidence type="ECO:0000256" key="4">
    <source>
        <dbReference type="ARBA" id="ARBA00023014"/>
    </source>
</evidence>
<sequence>MNDILNVGLDVGSTTVKIIVLNEQGEILYSKYKRHFSDIRLTVGKLIKRAYSHFNDSDITIMVTGSGGLAVSNWIDIPFIQEVVACTKAIKLKIPETDVAIELGGEDAKITYFEGDTIEQRMNGTCAGGTGAFIDQMSSLLETDAMGLNELAKKHKVIYPIAARCGVFAKTDIQPLLNEGAAKEDIAASVFQAVVNQTISGLACGKPIRGNIAFLGGPLYFLSELRQRFIETLNLTSRQAIIPPHSQLFVALGAAIESKKQESVSFKSILNRMENLKDIGSNEVARLQSLFSSDKELDEFMQRHSKDVVERKELSTYEGKCYLGIDAGSTTTKVALIDEDERLLYSYYGSNQGKPLKQSVEILKTIYSILPSKVVIANSTVTGYGESLIKEALKVDIGEIETIAHYKAADTFLPGVDFILDIGGQDMKCLRIKNGVIDDILLNEACSSGCGSFLETFAKSLNMDIETFAKAALESKSPVDLGSRCTVFMNSRVKQAQKEGATINDISAGLSYSVIKNALQKVIKIRDPKEMGKKIIVQGGTFYNDSVLRAFEIISEREVIRPNIAGIMGAYGAAIIAKERDNGKESTLLPAEQIDSFTFETDMKRCPLCNNHCLLTINKFPGGREYISGNRCERGAGGEKKNKDIPNLYDYKYKRLFNYKPLSEDKATRGTIGIPRVLNLYENYPYWFTFFTRLGYRVVLSPRSNKKLYEEGIETIPSESACYPAKIVHGHIMNLIKKGIKTIFYPCIPFEEKEIEGADNHFNCPIVTSYPETIKHNVEDIDNYNIKFLNPFLAMDEEQRLAERLAQELETVGISKEEVYEAAHLAWEEKNKTKNDIRKKGEEVIKYLDETGKRGIVLAGRPYHIDPEINHGLTNIITDLGMAILTEDSIAHLGNVRRPLRVLDQWAYHSRLYAAAEYVGQKKNLELVQLTSFGCGVDAVTADQVHDILSEYGKIYTLIKIDEGNNLGAIRIRMRSLKAALDERDKCGIKPVKKEINHNRAVFTKDNKKNHTILAPQMSPMHFDFFEVGLKKMGYNVVILPNVDPGAVEEGLKHVNNDACYPSILVVGQIIKAIKSGKYDLNNTSIFITQTGGGCRASNYIGFIRKALDDLNIHNVPVVSINTLGLETNPGFKFTLPLVHRALIATIYGDVLMRVLYATRPYEKVKGSANKLYEKWKKKGLINVENGKINEFKRNMKGIVKEFDELEIRDILKPKVGVVGEILIKYHPIGNNNLVKTLEKEGAEASVPDLIDFFLYCAYNNKFKYEKLNGTKKAWTYSKIAIKLIEKYRKTAKNALENSKRFRAPSAIDEKAKYAQELISLGNQTGEGWFLTGEMVELVKEGVENIVCVQPFACLPNHVVGKSMIKPIRKKYKMANIVAIDYDPGASEVNQLNRIKLMLSVAKSNLEEKQVTASKRYQQNDNDDKKKEDKELLAL</sequence>
<evidence type="ECO:0000259" key="7">
    <source>
        <dbReference type="Pfam" id="PF09989"/>
    </source>
</evidence>
<dbReference type="EMBL" id="BRLB01000002">
    <property type="protein sequence ID" value="GKX28887.1"/>
    <property type="molecule type" value="Genomic_DNA"/>
</dbReference>
<organism evidence="8 9">
    <name type="scientific">Vallitalea longa</name>
    <dbReference type="NCBI Taxonomy" id="2936439"/>
    <lineage>
        <taxon>Bacteria</taxon>
        <taxon>Bacillati</taxon>
        <taxon>Bacillota</taxon>
        <taxon>Clostridia</taxon>
        <taxon>Lachnospirales</taxon>
        <taxon>Vallitaleaceae</taxon>
        <taxon>Vallitalea</taxon>
    </lineage>
</organism>
<feature type="compositionally biased region" description="Basic and acidic residues" evidence="5">
    <location>
        <begin position="1422"/>
        <end position="1435"/>
    </location>
</feature>
<evidence type="ECO:0000313" key="9">
    <source>
        <dbReference type="Proteomes" id="UP001144256"/>
    </source>
</evidence>
<evidence type="ECO:0000256" key="1">
    <source>
        <dbReference type="ARBA" id="ARBA00001966"/>
    </source>
</evidence>
<keyword evidence="9" id="KW-1185">Reference proteome</keyword>
<comment type="cofactor">
    <cofactor evidence="1">
        <name>[4Fe-4S] cluster</name>
        <dbReference type="ChEBI" id="CHEBI:49883"/>
    </cofactor>
</comment>
<evidence type="ECO:0000259" key="6">
    <source>
        <dbReference type="Pfam" id="PF01869"/>
    </source>
</evidence>
<evidence type="ECO:0000256" key="5">
    <source>
        <dbReference type="SAM" id="MobiDB-lite"/>
    </source>
</evidence>
<feature type="domain" description="DUF2229" evidence="7">
    <location>
        <begin position="671"/>
        <end position="890"/>
    </location>
</feature>
<keyword evidence="4" id="KW-0411">Iron-sulfur</keyword>
<dbReference type="Pfam" id="PF01869">
    <property type="entry name" value="BcrAD_BadFG"/>
    <property type="match status" value="2"/>
</dbReference>
<dbReference type="GO" id="GO:0051536">
    <property type="term" value="F:iron-sulfur cluster binding"/>
    <property type="evidence" value="ECO:0007669"/>
    <property type="project" value="UniProtKB-KW"/>
</dbReference>
<feature type="domain" description="ATPase BadF/BadG/BcrA/BcrD type" evidence="6">
    <location>
        <begin position="7"/>
        <end position="256"/>
    </location>
</feature>
<feature type="domain" description="ATPase BadF/BadG/BcrA/BcrD type" evidence="6">
    <location>
        <begin position="323"/>
        <end position="577"/>
    </location>
</feature>
<dbReference type="InterPro" id="IPR008275">
    <property type="entry name" value="CoA_E_activase_dom"/>
</dbReference>
<name>A0A9W5Y8P5_9FIRM</name>
<dbReference type="RefSeq" id="WP_281813796.1">
    <property type="nucleotide sequence ID" value="NZ_BRLB01000002.1"/>
</dbReference>
<evidence type="ECO:0000256" key="2">
    <source>
        <dbReference type="ARBA" id="ARBA00022723"/>
    </source>
</evidence>
<comment type="caution">
    <text evidence="8">The sequence shown here is derived from an EMBL/GenBank/DDBJ whole genome shotgun (WGS) entry which is preliminary data.</text>
</comment>
<keyword evidence="2" id="KW-0479">Metal-binding</keyword>
<feature type="region of interest" description="Disordered" evidence="5">
    <location>
        <begin position="1410"/>
        <end position="1435"/>
    </location>
</feature>
<dbReference type="PANTHER" id="PTHR32329:SF4">
    <property type="entry name" value="ACTIVATOR OF 2-HYDROXYACYL-COA DEHYDRATASE"/>
    <property type="match status" value="1"/>
</dbReference>
<dbReference type="CDD" id="cd24034">
    <property type="entry name" value="ASKHA_NBD_O66634-like_rpt1"/>
    <property type="match status" value="1"/>
</dbReference>
<dbReference type="Pfam" id="PF09989">
    <property type="entry name" value="DUF2229"/>
    <property type="match status" value="1"/>
</dbReference>
<dbReference type="NCBIfam" id="TIGR00241">
    <property type="entry name" value="CoA_E_activ"/>
    <property type="match status" value="1"/>
</dbReference>
<dbReference type="SUPFAM" id="SSF53067">
    <property type="entry name" value="Actin-like ATPase domain"/>
    <property type="match status" value="2"/>
</dbReference>
<gene>
    <name evidence="8" type="ORF">SH1V18_13670</name>
</gene>
<accession>A0A9W5Y8P5</accession>
<dbReference type="PANTHER" id="PTHR32329">
    <property type="entry name" value="BIFUNCTIONAL PROTEIN [INCLUDES 2-HYDROXYACYL-COA DEHYDRATASE (N-TER) AND ITS ACTIVATOR DOMAIN (C_TERM)-RELATED"/>
    <property type="match status" value="1"/>
</dbReference>
<dbReference type="GO" id="GO:0046872">
    <property type="term" value="F:metal ion binding"/>
    <property type="evidence" value="ECO:0007669"/>
    <property type="project" value="UniProtKB-KW"/>
</dbReference>
<dbReference type="InterPro" id="IPR043129">
    <property type="entry name" value="ATPase_NBD"/>
</dbReference>
<dbReference type="Gene3D" id="3.30.420.40">
    <property type="match status" value="4"/>
</dbReference>
<dbReference type="CDD" id="cd24035">
    <property type="entry name" value="ASKHA_NBD_O66634-like_rpt2"/>
    <property type="match status" value="1"/>
</dbReference>
<dbReference type="InterPro" id="IPR002731">
    <property type="entry name" value="ATPase_BadF"/>
</dbReference>
<evidence type="ECO:0000313" key="8">
    <source>
        <dbReference type="EMBL" id="GKX28887.1"/>
    </source>
</evidence>
<keyword evidence="3" id="KW-0408">Iron</keyword>
<dbReference type="Proteomes" id="UP001144256">
    <property type="component" value="Unassembled WGS sequence"/>
</dbReference>